<accession>A0A2D2DQD1</accession>
<dbReference type="InterPro" id="IPR033880">
    <property type="entry name" value="SPFH_YdjI"/>
</dbReference>
<dbReference type="Pfam" id="PF13421">
    <property type="entry name" value="Band_7_1"/>
    <property type="match status" value="1"/>
</dbReference>
<evidence type="ECO:0000313" key="2">
    <source>
        <dbReference type="EMBL" id="ATQ77170.1"/>
    </source>
</evidence>
<evidence type="ECO:0000259" key="1">
    <source>
        <dbReference type="Pfam" id="PF13421"/>
    </source>
</evidence>
<dbReference type="PANTHER" id="PTHR37826">
    <property type="entry name" value="FLOTILLIN BAND_7_5 DOMAIN PROTEIN"/>
    <property type="match status" value="1"/>
</dbReference>
<organism evidence="2 3">
    <name type="scientific">Massilia violaceinigra</name>
    <dbReference type="NCBI Taxonomy" id="2045208"/>
    <lineage>
        <taxon>Bacteria</taxon>
        <taxon>Pseudomonadati</taxon>
        <taxon>Pseudomonadota</taxon>
        <taxon>Betaproteobacteria</taxon>
        <taxon>Burkholderiales</taxon>
        <taxon>Oxalobacteraceae</taxon>
        <taxon>Telluria group</taxon>
        <taxon>Massilia</taxon>
    </lineage>
</organism>
<dbReference type="EMBL" id="CP024608">
    <property type="protein sequence ID" value="ATQ77170.1"/>
    <property type="molecule type" value="Genomic_DNA"/>
</dbReference>
<reference evidence="2" key="1">
    <citation type="submission" date="2017-10" db="EMBL/GenBank/DDBJ databases">
        <title>Massilia psychrophilum sp. nov., a novel purple-pigmented bacterium isolated from Tianshan glacier, Xinjiang Municipality, China.</title>
        <authorList>
            <person name="Wang H."/>
        </authorList>
    </citation>
    <scope>NUCLEOTIDE SEQUENCE [LARGE SCALE GENOMIC DNA]</scope>
    <source>
        <strain evidence="2">B2</strain>
    </source>
</reference>
<dbReference type="CDD" id="cd03408">
    <property type="entry name" value="SPFH_like_u1"/>
    <property type="match status" value="1"/>
</dbReference>
<dbReference type="KEGG" id="mass:CR152_23615"/>
<feature type="domain" description="SPFH" evidence="1">
    <location>
        <begin position="57"/>
        <end position="255"/>
    </location>
</feature>
<proteinExistence type="predicted"/>
<name>A0A2D2DQD1_9BURK</name>
<keyword evidence="3" id="KW-1185">Reference proteome</keyword>
<dbReference type="PANTHER" id="PTHR37826:SF2">
    <property type="entry name" value="ZINC-RIBBON DOMAIN-CONTAINING PROTEIN"/>
    <property type="match status" value="1"/>
</dbReference>
<evidence type="ECO:0000313" key="3">
    <source>
        <dbReference type="Proteomes" id="UP000229897"/>
    </source>
</evidence>
<dbReference type="AlphaFoldDB" id="A0A2D2DQD1"/>
<sequence length="363" mass="38686">MRRAPAARRSCTGCGRNFATASGCSSAASDQSTKENTIMAIIDRVKWDGRASQLAWKYPSQELSTMTQLIVNASQVAFVVRDGVYEGPFGAGRHTLSTGNMPLLRKLVGLPFGGQSPFSAEVWFVNLATTLDVRWGTPDPIQLQDPKFGIMVPVRAFGQYAIEVADPKLFLMKLVGTARSMDAATLADYFRAMNTTRIKTAIAGAISASGVSVLEISTRLDSLSATIGEALAGETAQYGVALTQFSIESINVPETDSAVQKLKAALARRAEMNIIGFDYQEERRFDVLHAAARNEGSAGTVLGAGMGFALGGTLGASVGRMAGAIAPDAPAQRMALLRDLAALREQNILTDAEFDAEKKRILA</sequence>
<protein>
    <submittedName>
        <fullName evidence="2">Antifreeze protein type I</fullName>
    </submittedName>
</protein>
<dbReference type="Proteomes" id="UP000229897">
    <property type="component" value="Chromosome"/>
</dbReference>
<gene>
    <name evidence="2" type="ORF">CR152_23615</name>
</gene>